<evidence type="ECO:0000313" key="2">
    <source>
        <dbReference type="Proteomes" id="UP001519287"/>
    </source>
</evidence>
<dbReference type="EMBL" id="JAGGLB010000029">
    <property type="protein sequence ID" value="MBP1994844.1"/>
    <property type="molecule type" value="Genomic_DNA"/>
</dbReference>
<evidence type="ECO:0000313" key="1">
    <source>
        <dbReference type="EMBL" id="MBP1994844.1"/>
    </source>
</evidence>
<reference evidence="1 2" key="1">
    <citation type="submission" date="2021-03" db="EMBL/GenBank/DDBJ databases">
        <title>Genomic Encyclopedia of Type Strains, Phase IV (KMG-IV): sequencing the most valuable type-strain genomes for metagenomic binning, comparative biology and taxonomic classification.</title>
        <authorList>
            <person name="Goeker M."/>
        </authorList>
    </citation>
    <scope>NUCLEOTIDE SEQUENCE [LARGE SCALE GENOMIC DNA]</scope>
    <source>
        <strain evidence="1 2">DSM 26048</strain>
    </source>
</reference>
<accession>A0ABS4J7W2</accession>
<sequence length="47" mass="5297">MFFIVKSTVSSPYSSFNDEKPSMTFVADVTTKNENRGSSKGFLKERT</sequence>
<organism evidence="1 2">
    <name type="scientific">Paenibacillus eucommiae</name>
    <dbReference type="NCBI Taxonomy" id="1355755"/>
    <lineage>
        <taxon>Bacteria</taxon>
        <taxon>Bacillati</taxon>
        <taxon>Bacillota</taxon>
        <taxon>Bacilli</taxon>
        <taxon>Bacillales</taxon>
        <taxon>Paenibacillaceae</taxon>
        <taxon>Paenibacillus</taxon>
    </lineage>
</organism>
<protein>
    <submittedName>
        <fullName evidence="1">Uncharacterized protein</fullName>
    </submittedName>
</protein>
<gene>
    <name evidence="1" type="ORF">J2Z66_006485</name>
</gene>
<feature type="non-terminal residue" evidence="1">
    <location>
        <position position="47"/>
    </location>
</feature>
<dbReference type="Proteomes" id="UP001519287">
    <property type="component" value="Unassembled WGS sequence"/>
</dbReference>
<proteinExistence type="predicted"/>
<keyword evidence="2" id="KW-1185">Reference proteome</keyword>
<name>A0ABS4J7W2_9BACL</name>
<comment type="caution">
    <text evidence="1">The sequence shown here is derived from an EMBL/GenBank/DDBJ whole genome shotgun (WGS) entry which is preliminary data.</text>
</comment>